<keyword evidence="3" id="KW-1185">Reference proteome</keyword>
<dbReference type="RefSeq" id="WP_193813051.1">
    <property type="nucleotide sequence ID" value="NZ_CP040442.1"/>
</dbReference>
<name>A0A7M2Y842_9FLAO</name>
<dbReference type="EMBL" id="CP040442">
    <property type="protein sequence ID" value="QOW09834.1"/>
    <property type="molecule type" value="Genomic_DNA"/>
</dbReference>
<dbReference type="InterPro" id="IPR005094">
    <property type="entry name" value="Endonuclease_MobA/VirD2"/>
</dbReference>
<gene>
    <name evidence="2" type="ORF">Q73A0000_05375</name>
</gene>
<sequence>MIVKVMAAAGSSFPGVNYNDKKIDKGSGELMLMKNFPSFINESSKKEQVRDYLRAISIGNKKVLKPQFHAMISTKFQEHSKEELAKIAENFMDEMGYGKQPFTVVFHNDTDNNHVHMVTTRVDKTTGKKINDSYEKLKSQKALAQVMEKIYGLNEDEKLNKLLKYKISSLNQLETLLERSGYKMVKNKKDENAFDILKNGVKQKTIDGNQIIFDHQKNDNRKNQIKAILIKYKEIHSNRVFKVEDNRRQESMLPDEKLAPRENHSKMKIEFESELQKKLKDIFGIDIIFHQKEDLKPFGYTLIDHKSGKVYKGSEVLKMNELFEFTSDKIDKKLFEILKDYNIPNLESKMILLEFLKIKNPVAGLQDFMLFENRGKKDLDTYRKVQNEVRDFIKTKGKVNDCISITKSEDGKVYAVHTRFHYIGELRSLLGENEYQRYFNPESVFNMEIENRPQNNEKNEIIKAVDEMLFELMKSTITAKDPAENELKKKRKRRK</sequence>
<organism evidence="2 3">
    <name type="scientific">Kaistella flava</name>
    <name type="common">ex Peng et al. 2021</name>
    <dbReference type="NCBI Taxonomy" id="2038776"/>
    <lineage>
        <taxon>Bacteria</taxon>
        <taxon>Pseudomonadati</taxon>
        <taxon>Bacteroidota</taxon>
        <taxon>Flavobacteriia</taxon>
        <taxon>Flavobacteriales</taxon>
        <taxon>Weeksellaceae</taxon>
        <taxon>Chryseobacterium group</taxon>
        <taxon>Kaistella</taxon>
    </lineage>
</organism>
<dbReference type="Pfam" id="PF03432">
    <property type="entry name" value="Relaxase"/>
    <property type="match status" value="1"/>
</dbReference>
<reference evidence="2 3" key="1">
    <citation type="submission" date="2019-05" db="EMBL/GenBank/DDBJ databases">
        <title>Chryseobacterium sp. isolated from King George Island, maritime Antarctica.</title>
        <authorList>
            <person name="Peng X."/>
        </authorList>
    </citation>
    <scope>NUCLEOTIDE SEQUENCE [LARGE SCALE GENOMIC DNA]</scope>
    <source>
        <strain evidence="2 3">7-3A</strain>
    </source>
</reference>
<proteinExistence type="predicted"/>
<accession>A0A7M2Y842</accession>
<protein>
    <submittedName>
        <fullName evidence="2">Mobilization protein</fullName>
    </submittedName>
</protein>
<dbReference type="KEGG" id="kfa:Q73A0000_05375"/>
<evidence type="ECO:0000313" key="3">
    <source>
        <dbReference type="Proteomes" id="UP000594195"/>
    </source>
</evidence>
<evidence type="ECO:0000259" key="1">
    <source>
        <dbReference type="Pfam" id="PF03432"/>
    </source>
</evidence>
<dbReference type="Proteomes" id="UP000594195">
    <property type="component" value="Chromosome"/>
</dbReference>
<dbReference type="AlphaFoldDB" id="A0A7M2Y842"/>
<evidence type="ECO:0000313" key="2">
    <source>
        <dbReference type="EMBL" id="QOW09834.1"/>
    </source>
</evidence>
<feature type="domain" description="MobA/VirD2-like nuclease" evidence="1">
    <location>
        <begin position="44"/>
        <end position="152"/>
    </location>
</feature>